<keyword evidence="2" id="KW-0663">Pyridoxal phosphate</keyword>
<dbReference type="Gene3D" id="1.10.10.10">
    <property type="entry name" value="Winged helix-like DNA-binding domain superfamily/Winged helix DNA-binding domain"/>
    <property type="match status" value="1"/>
</dbReference>
<evidence type="ECO:0000256" key="3">
    <source>
        <dbReference type="ARBA" id="ARBA00023015"/>
    </source>
</evidence>
<dbReference type="InterPro" id="IPR000524">
    <property type="entry name" value="Tscrpt_reg_HTH_GntR"/>
</dbReference>
<keyword evidence="4" id="KW-0238">DNA-binding</keyword>
<keyword evidence="5" id="KW-0804">Transcription</keyword>
<dbReference type="SUPFAM" id="SSF53383">
    <property type="entry name" value="PLP-dependent transferases"/>
    <property type="match status" value="1"/>
</dbReference>
<keyword evidence="3" id="KW-0805">Transcription regulation</keyword>
<dbReference type="PANTHER" id="PTHR46577:SF1">
    <property type="entry name" value="HTH-TYPE TRANSCRIPTIONAL REGULATORY PROTEIN GABR"/>
    <property type="match status" value="1"/>
</dbReference>
<dbReference type="GO" id="GO:0008483">
    <property type="term" value="F:transaminase activity"/>
    <property type="evidence" value="ECO:0007669"/>
    <property type="project" value="UniProtKB-KW"/>
</dbReference>
<reference evidence="7 8" key="1">
    <citation type="submission" date="2019-08" db="EMBL/GenBank/DDBJ databases">
        <title>In-depth cultivation of the pig gut microbiome towards novel bacterial diversity and tailored functional studies.</title>
        <authorList>
            <person name="Wylensek D."/>
            <person name="Hitch T.C.A."/>
            <person name="Clavel T."/>
        </authorList>
    </citation>
    <scope>NUCLEOTIDE SEQUENCE [LARGE SCALE GENOMIC DNA]</scope>
    <source>
        <strain evidence="7 8">LKV-178-WT-2G</strain>
    </source>
</reference>
<dbReference type="CDD" id="cd00609">
    <property type="entry name" value="AAT_like"/>
    <property type="match status" value="1"/>
</dbReference>
<evidence type="ECO:0000256" key="5">
    <source>
        <dbReference type="ARBA" id="ARBA00023163"/>
    </source>
</evidence>
<keyword evidence="8" id="KW-1185">Reference proteome</keyword>
<dbReference type="PROSITE" id="PS50949">
    <property type="entry name" value="HTH_GNTR"/>
    <property type="match status" value="1"/>
</dbReference>
<dbReference type="Pfam" id="PF00155">
    <property type="entry name" value="Aminotran_1_2"/>
    <property type="match status" value="1"/>
</dbReference>
<dbReference type="Gene3D" id="3.40.640.10">
    <property type="entry name" value="Type I PLP-dependent aspartate aminotransferase-like (Major domain)"/>
    <property type="match status" value="1"/>
</dbReference>
<dbReference type="RefSeq" id="WP_154460250.1">
    <property type="nucleotide sequence ID" value="NZ_VUMM01000011.1"/>
</dbReference>
<dbReference type="InterPro" id="IPR036390">
    <property type="entry name" value="WH_DNA-bd_sf"/>
</dbReference>
<comment type="caution">
    <text evidence="7">The sequence shown here is derived from an EMBL/GenBank/DDBJ whole genome shotgun (WGS) entry which is preliminary data.</text>
</comment>
<evidence type="ECO:0000256" key="4">
    <source>
        <dbReference type="ARBA" id="ARBA00023125"/>
    </source>
</evidence>
<dbReference type="AlphaFoldDB" id="A0A7X2T3Q4"/>
<dbReference type="SMART" id="SM00345">
    <property type="entry name" value="HTH_GNTR"/>
    <property type="match status" value="1"/>
</dbReference>
<dbReference type="Proteomes" id="UP000470082">
    <property type="component" value="Unassembled WGS sequence"/>
</dbReference>
<dbReference type="InterPro" id="IPR036388">
    <property type="entry name" value="WH-like_DNA-bd_sf"/>
</dbReference>
<comment type="similarity">
    <text evidence="1">In the C-terminal section; belongs to the class-I pyridoxal-phosphate-dependent aminotransferase family.</text>
</comment>
<sequence>MKYTIDKESKVSAYMQIYTQIKNDIIKNIIHYQDKLPSKRQLALDTQTSVITIEHAYSILIDEGYIESRERSGYFVIYQNSRWFSASNENRPMIHHPLNHYSQETFSYHLYGKAMRKVLQEYQEQIMVKSPNFGCVELKSAIGNYLKRNRGIQVENNQIIIGSGAEYLYGLIGQMIGNDVIYALENPCYDKIKKVYQSNHIEIDLLKMGSDGIQSEALKNTKAKVLHVTPYNSFPSGISASISKRNEYVRFAKERKGFVIEDDFDSEFCLSTKIVDTIYSLEPDTCVIYMNSFSKTIAPSIRIAYMVLPKQYTKTFCDKISFYSCTVPTIDQYVLAEILNNGDFERHINRVRRKLRKEMKK</sequence>
<dbReference type="PANTHER" id="PTHR46577">
    <property type="entry name" value="HTH-TYPE TRANSCRIPTIONAL REGULATORY PROTEIN GABR"/>
    <property type="match status" value="1"/>
</dbReference>
<dbReference type="EMBL" id="VUMM01000011">
    <property type="protein sequence ID" value="MSS01712.1"/>
    <property type="molecule type" value="Genomic_DNA"/>
</dbReference>
<protein>
    <submittedName>
        <fullName evidence="7">PLP-dependent aminotransferase family protein</fullName>
    </submittedName>
</protein>
<feature type="domain" description="HTH gntR-type" evidence="6">
    <location>
        <begin position="11"/>
        <end position="79"/>
    </location>
</feature>
<name>A0A7X2T3Q4_9FIRM</name>
<dbReference type="GO" id="GO:0003700">
    <property type="term" value="F:DNA-binding transcription factor activity"/>
    <property type="evidence" value="ECO:0007669"/>
    <property type="project" value="InterPro"/>
</dbReference>
<evidence type="ECO:0000259" key="6">
    <source>
        <dbReference type="PROSITE" id="PS50949"/>
    </source>
</evidence>
<accession>A0A7X2T3Q4</accession>
<keyword evidence="7" id="KW-0032">Aminotransferase</keyword>
<dbReference type="GO" id="GO:0030170">
    <property type="term" value="F:pyridoxal phosphate binding"/>
    <property type="evidence" value="ECO:0007669"/>
    <property type="project" value="InterPro"/>
</dbReference>
<dbReference type="InterPro" id="IPR004839">
    <property type="entry name" value="Aminotransferase_I/II_large"/>
</dbReference>
<evidence type="ECO:0000313" key="7">
    <source>
        <dbReference type="EMBL" id="MSS01712.1"/>
    </source>
</evidence>
<dbReference type="InterPro" id="IPR015421">
    <property type="entry name" value="PyrdxlP-dep_Trfase_major"/>
</dbReference>
<evidence type="ECO:0000313" key="8">
    <source>
        <dbReference type="Proteomes" id="UP000470082"/>
    </source>
</evidence>
<dbReference type="InterPro" id="IPR015424">
    <property type="entry name" value="PyrdxlP-dep_Trfase"/>
</dbReference>
<dbReference type="InterPro" id="IPR051446">
    <property type="entry name" value="HTH_trans_reg/aminotransferase"/>
</dbReference>
<evidence type="ECO:0000256" key="2">
    <source>
        <dbReference type="ARBA" id="ARBA00022898"/>
    </source>
</evidence>
<dbReference type="SUPFAM" id="SSF46785">
    <property type="entry name" value="Winged helix' DNA-binding domain"/>
    <property type="match status" value="1"/>
</dbReference>
<organism evidence="7 8">
    <name type="scientific">Floccifex porci</name>
    <dbReference type="NCBI Taxonomy" id="2606629"/>
    <lineage>
        <taxon>Bacteria</taxon>
        <taxon>Bacillati</taxon>
        <taxon>Bacillota</taxon>
        <taxon>Erysipelotrichia</taxon>
        <taxon>Erysipelotrichales</taxon>
        <taxon>Erysipelotrichaceae</taxon>
        <taxon>Floccifex</taxon>
    </lineage>
</organism>
<dbReference type="GO" id="GO:0003677">
    <property type="term" value="F:DNA binding"/>
    <property type="evidence" value="ECO:0007669"/>
    <property type="project" value="UniProtKB-KW"/>
</dbReference>
<dbReference type="Pfam" id="PF00392">
    <property type="entry name" value="GntR"/>
    <property type="match status" value="1"/>
</dbReference>
<gene>
    <name evidence="7" type="ORF">FYJ50_06325</name>
</gene>
<keyword evidence="7" id="KW-0808">Transferase</keyword>
<evidence type="ECO:0000256" key="1">
    <source>
        <dbReference type="ARBA" id="ARBA00005384"/>
    </source>
</evidence>
<proteinExistence type="inferred from homology"/>